<comment type="similarity">
    <text evidence="2 8">Belongs to the NiCoT transporter (TC 2.A.52) family.</text>
</comment>
<protein>
    <recommendedName>
        <fullName evidence="8">Nickel/cobalt efflux system</fullName>
    </recommendedName>
</protein>
<keyword evidence="7 8" id="KW-0472">Membrane</keyword>
<dbReference type="InterPro" id="IPR011541">
    <property type="entry name" value="Ni/Co_transpt_high_affinity"/>
</dbReference>
<dbReference type="GO" id="GO:0015099">
    <property type="term" value="F:nickel cation transmembrane transporter activity"/>
    <property type="evidence" value="ECO:0007669"/>
    <property type="project" value="UniProtKB-UniRule"/>
</dbReference>
<dbReference type="NCBIfam" id="TIGR00802">
    <property type="entry name" value="nico"/>
    <property type="match status" value="1"/>
</dbReference>
<sequence length="372" mass="39938">MKDTIVSALPPTQHAPAGHGLPNPFDDRPTRVRTKAAMTYVLLIAANITAWVWAWIAFADRPALLGTALLAYMFGLRHAFDADHIAAIDNVVRKLTQEGKAPYSVGLFFSLGHSSIVILASIAIAAAATMMQSRLDEFHSIGGVIGTGVSALFLLVIGIANLFILRGIWAAFSRARRGEKVVDEDLDALLAGRGFIARIFGPLFGILSRSWHMYPIGFLFGLGFDTATEIGLLGISATQAAQGMSFWSILVFPALFTAGMSLMDTTDSVLMTGAYGWAFVNPIRKLWYNLNITAASVVVAIFIGGIEALGLIADKVGLEGGIWGFVGAMNDNLANFGFTVVGIFLASWLISTAVYKAKGYDSLSVRQARLDR</sequence>
<evidence type="ECO:0000256" key="8">
    <source>
        <dbReference type="RuleBase" id="RU362101"/>
    </source>
</evidence>
<evidence type="ECO:0000256" key="1">
    <source>
        <dbReference type="ARBA" id="ARBA00004127"/>
    </source>
</evidence>
<dbReference type="PANTHER" id="PTHR31611">
    <property type="entry name" value="HIGH-AFFINITY NICKEL TRANSPORT PROTEIN NIC1"/>
    <property type="match status" value="1"/>
</dbReference>
<evidence type="ECO:0000313" key="9">
    <source>
        <dbReference type="EMBL" id="RJT28872.1"/>
    </source>
</evidence>
<keyword evidence="10" id="KW-1185">Reference proteome</keyword>
<evidence type="ECO:0000313" key="10">
    <source>
        <dbReference type="Proteomes" id="UP000272706"/>
    </source>
</evidence>
<feature type="transmembrane region" description="Helical" evidence="8">
    <location>
        <begin position="140"/>
        <end position="165"/>
    </location>
</feature>
<dbReference type="PANTHER" id="PTHR31611:SF0">
    <property type="entry name" value="HIGH-AFFINITY NICKEL TRANSPORT PROTEIN NIC1"/>
    <property type="match status" value="1"/>
</dbReference>
<reference evidence="9 10" key="1">
    <citation type="submission" date="2018-09" db="EMBL/GenBank/DDBJ databases">
        <title>Mesorhizobium carmichaelinearum sp. nov. isolated from Carmichaelinea spp. root nodules in New Zealand.</title>
        <authorList>
            <person name="De Meyer S.E."/>
        </authorList>
    </citation>
    <scope>NUCLEOTIDE SEQUENCE [LARGE SCALE GENOMIC DNA]</scope>
    <source>
        <strain evidence="9 10">ICMP19557</strain>
    </source>
</reference>
<keyword evidence="3 8" id="KW-0813">Transport</keyword>
<keyword evidence="6 8" id="KW-1133">Transmembrane helix</keyword>
<dbReference type="Pfam" id="PF03824">
    <property type="entry name" value="NicO"/>
    <property type="match status" value="1"/>
</dbReference>
<dbReference type="Proteomes" id="UP000272706">
    <property type="component" value="Unassembled WGS sequence"/>
</dbReference>
<evidence type="ECO:0000256" key="5">
    <source>
        <dbReference type="ARBA" id="ARBA00022692"/>
    </source>
</evidence>
<evidence type="ECO:0000256" key="3">
    <source>
        <dbReference type="ARBA" id="ARBA00022448"/>
    </source>
</evidence>
<keyword evidence="4" id="KW-0533">Nickel</keyword>
<evidence type="ECO:0000256" key="6">
    <source>
        <dbReference type="ARBA" id="ARBA00022989"/>
    </source>
</evidence>
<organism evidence="9 10">
    <name type="scientific">Mesorhizobium waimense</name>
    <dbReference type="NCBI Taxonomy" id="1300307"/>
    <lineage>
        <taxon>Bacteria</taxon>
        <taxon>Pseudomonadati</taxon>
        <taxon>Pseudomonadota</taxon>
        <taxon>Alphaproteobacteria</taxon>
        <taxon>Hyphomicrobiales</taxon>
        <taxon>Phyllobacteriaceae</taxon>
        <taxon>Mesorhizobium</taxon>
    </lineage>
</organism>
<feature type="transmembrane region" description="Helical" evidence="8">
    <location>
        <begin position="245"/>
        <end position="263"/>
    </location>
</feature>
<feature type="transmembrane region" description="Helical" evidence="8">
    <location>
        <begin position="294"/>
        <end position="313"/>
    </location>
</feature>
<feature type="transmembrane region" description="Helical" evidence="8">
    <location>
        <begin position="62"/>
        <end position="80"/>
    </location>
</feature>
<proteinExistence type="inferred from homology"/>
<accession>A0A3A5K314</accession>
<feature type="transmembrane region" description="Helical" evidence="8">
    <location>
        <begin position="333"/>
        <end position="355"/>
    </location>
</feature>
<gene>
    <name evidence="9" type="ORF">D3227_33225</name>
</gene>
<feature type="transmembrane region" description="Helical" evidence="8">
    <location>
        <begin position="213"/>
        <end position="233"/>
    </location>
</feature>
<evidence type="ECO:0000256" key="4">
    <source>
        <dbReference type="ARBA" id="ARBA00022596"/>
    </source>
</evidence>
<dbReference type="InterPro" id="IPR004688">
    <property type="entry name" value="Ni/Co_transpt"/>
</dbReference>
<comment type="caution">
    <text evidence="9">The sequence shown here is derived from an EMBL/GenBank/DDBJ whole genome shotgun (WGS) entry which is preliminary data.</text>
</comment>
<keyword evidence="5 8" id="KW-0812">Transmembrane</keyword>
<comment type="subcellular location">
    <subcellularLocation>
        <location evidence="8">Cell membrane</location>
        <topology evidence="8">Multi-pass membrane protein</topology>
    </subcellularLocation>
    <subcellularLocation>
        <location evidence="1">Endomembrane system</location>
        <topology evidence="1">Multi-pass membrane protein</topology>
    </subcellularLocation>
</comment>
<dbReference type="EMBL" id="QZWZ01000048">
    <property type="protein sequence ID" value="RJT28872.1"/>
    <property type="molecule type" value="Genomic_DNA"/>
</dbReference>
<dbReference type="OrthoDB" id="9776706at2"/>
<dbReference type="GO" id="GO:0012505">
    <property type="term" value="C:endomembrane system"/>
    <property type="evidence" value="ECO:0007669"/>
    <property type="project" value="UniProtKB-SubCell"/>
</dbReference>
<feature type="transmembrane region" description="Helical" evidence="8">
    <location>
        <begin position="101"/>
        <end position="128"/>
    </location>
</feature>
<name>A0A3A5K314_9HYPH</name>
<dbReference type="GO" id="GO:0005886">
    <property type="term" value="C:plasma membrane"/>
    <property type="evidence" value="ECO:0007669"/>
    <property type="project" value="UniProtKB-SubCell"/>
</dbReference>
<feature type="transmembrane region" description="Helical" evidence="8">
    <location>
        <begin position="37"/>
        <end position="56"/>
    </location>
</feature>
<evidence type="ECO:0000256" key="7">
    <source>
        <dbReference type="ARBA" id="ARBA00023136"/>
    </source>
</evidence>
<dbReference type="AlphaFoldDB" id="A0A3A5K314"/>
<evidence type="ECO:0000256" key="2">
    <source>
        <dbReference type="ARBA" id="ARBA00010892"/>
    </source>
</evidence>